<reference evidence="1 2" key="1">
    <citation type="submission" date="2021-01" db="EMBL/GenBank/DDBJ databases">
        <title>FDA dAtabase for Regulatory Grade micrObial Sequences (FDA-ARGOS): Supporting development and validation of Infectious Disease Dx tests.</title>
        <authorList>
            <person name="Sproer C."/>
            <person name="Gronow S."/>
            <person name="Severitt S."/>
            <person name="Schroder I."/>
            <person name="Tallon L."/>
            <person name="Sadzewicz L."/>
            <person name="Zhao X."/>
            <person name="Boylan J."/>
            <person name="Ott S."/>
            <person name="Bowen H."/>
            <person name="Vavikolanu K."/>
            <person name="Mehta A."/>
            <person name="Aluvathingal J."/>
            <person name="Nadendla S."/>
            <person name="Lowell S."/>
            <person name="Myers T."/>
            <person name="Yan Y."/>
            <person name="Sichtig H."/>
        </authorList>
    </citation>
    <scope>NUCLEOTIDE SEQUENCE [LARGE SCALE GENOMIC DNA]</scope>
    <source>
        <strain evidence="1 2">FDAARGOS_1096</strain>
    </source>
</reference>
<gene>
    <name evidence="1" type="ORF">I6I53_09690</name>
</gene>
<proteinExistence type="predicted"/>
<dbReference type="Proteomes" id="UP000595320">
    <property type="component" value="Chromosome"/>
</dbReference>
<dbReference type="GeneID" id="66213067"/>
<protein>
    <submittedName>
        <fullName evidence="1">Uncharacterized protein</fullName>
    </submittedName>
</protein>
<sequence length="138" mass="14197">MSSILDQTGRQTLRREVGLIVVPVKAAAIIRAGFMVCVDATGFAVEGKAATGLTYLGRAEEHVDATGFADGDLGITVTTGNANAFLYANSAADPVTQASFGKPCYIEDGETVAETDTGGTLSPAGRVVGIDENGVWVE</sequence>
<evidence type="ECO:0000313" key="1">
    <source>
        <dbReference type="EMBL" id="QQT85209.1"/>
    </source>
</evidence>
<accession>A0A7T9Z5T6</accession>
<evidence type="ECO:0000313" key="2">
    <source>
        <dbReference type="Proteomes" id="UP000595320"/>
    </source>
</evidence>
<dbReference type="EMBL" id="CP068176">
    <property type="protein sequence ID" value="QQT85209.1"/>
    <property type="molecule type" value="Genomic_DNA"/>
</dbReference>
<organism evidence="1 2">
    <name type="scientific">Acinetobacter ursingii</name>
    <dbReference type="NCBI Taxonomy" id="108980"/>
    <lineage>
        <taxon>Bacteria</taxon>
        <taxon>Pseudomonadati</taxon>
        <taxon>Pseudomonadota</taxon>
        <taxon>Gammaproteobacteria</taxon>
        <taxon>Moraxellales</taxon>
        <taxon>Moraxellaceae</taxon>
        <taxon>Acinetobacter</taxon>
    </lineage>
</organism>
<dbReference type="RefSeq" id="WP_004998777.1">
    <property type="nucleotide sequence ID" value="NZ_BKWV01000011.1"/>
</dbReference>
<dbReference type="AlphaFoldDB" id="A0A7T9Z5T6"/>
<name>A0A7T9Z5T6_9GAMM</name>